<accession>A0AAW8F2V6</accession>
<evidence type="ECO:0000259" key="2">
    <source>
        <dbReference type="Pfam" id="PF21897"/>
    </source>
</evidence>
<feature type="region of interest" description="Disordered" evidence="1">
    <location>
        <begin position="317"/>
        <end position="351"/>
    </location>
</feature>
<dbReference type="InterPro" id="IPR054212">
    <property type="entry name" value="DUF6919"/>
</dbReference>
<comment type="caution">
    <text evidence="3">The sequence shown here is derived from an EMBL/GenBank/DDBJ whole genome shotgun (WGS) entry which is preliminary data.</text>
</comment>
<evidence type="ECO:0000313" key="4">
    <source>
        <dbReference type="Proteomes" id="UP001234216"/>
    </source>
</evidence>
<dbReference type="Proteomes" id="UP001234216">
    <property type="component" value="Unassembled WGS sequence"/>
</dbReference>
<evidence type="ECO:0000256" key="1">
    <source>
        <dbReference type="SAM" id="MobiDB-lite"/>
    </source>
</evidence>
<dbReference type="Pfam" id="PF21897">
    <property type="entry name" value="DUF6919"/>
    <property type="match status" value="1"/>
</dbReference>
<proteinExistence type="predicted"/>
<dbReference type="AlphaFoldDB" id="A0AAW8F2V6"/>
<name>A0AAW8F2V6_9ACTN</name>
<organism evidence="3 4">
    <name type="scientific">Streptomyces canus</name>
    <dbReference type="NCBI Taxonomy" id="58343"/>
    <lineage>
        <taxon>Bacteria</taxon>
        <taxon>Bacillati</taxon>
        <taxon>Actinomycetota</taxon>
        <taxon>Actinomycetes</taxon>
        <taxon>Kitasatosporales</taxon>
        <taxon>Streptomycetaceae</taxon>
        <taxon>Streptomyces</taxon>
        <taxon>Streptomyces aurantiacus group</taxon>
    </lineage>
</organism>
<feature type="domain" description="DUF6919" evidence="2">
    <location>
        <begin position="10"/>
        <end position="189"/>
    </location>
</feature>
<sequence>MLHLPWMSRSDRKRWKTARTLTDLGQHTAAWWEGTVRSLPGHRASHRPHPTLTDHTPVLATANRAGFLIAAAQTGLTDGPVQRRAAVQGFATDWALIRRLVDAAEEAGLEIVIRDWLDAEYDGPGTGITVTTGDQGRILFGQALSLADLKAMWPKLPHAADAVTDAQQITLADPQFGPSTLLWDTLAAATTPAPPSAAPKIMCRECGCTFRSNCADGCIGGVQDQADGRCPACIDPSIVIDWSKEPEEKECALCGAPFFHAGSYCSLDCEAADGTGDEEEVAESPAGARKECTLCRAPFSGTGDYCTVLCNLADTPWRDGEGEPPLRASERIQAKRSQAADPDDPWATSPF</sequence>
<gene>
    <name evidence="3" type="ORF">QFZ22_000137</name>
</gene>
<protein>
    <recommendedName>
        <fullName evidence="2">DUF6919 domain-containing protein</fullName>
    </recommendedName>
</protein>
<evidence type="ECO:0000313" key="3">
    <source>
        <dbReference type="EMBL" id="MDQ0904152.1"/>
    </source>
</evidence>
<reference evidence="3" key="1">
    <citation type="submission" date="2023-07" db="EMBL/GenBank/DDBJ databases">
        <title>Comparative genomics of wheat-associated soil bacteria to identify genetic determinants of phenazine resistance.</title>
        <authorList>
            <person name="Mouncey N."/>
        </authorList>
    </citation>
    <scope>NUCLEOTIDE SEQUENCE</scope>
    <source>
        <strain evidence="3">V4I22</strain>
    </source>
</reference>
<dbReference type="RefSeq" id="WP_306971679.1">
    <property type="nucleotide sequence ID" value="NZ_JAUSZV010000001.1"/>
</dbReference>
<dbReference type="EMBL" id="JAUSZV010000001">
    <property type="protein sequence ID" value="MDQ0904152.1"/>
    <property type="molecule type" value="Genomic_DNA"/>
</dbReference>